<gene>
    <name evidence="1" type="ORF">S01H4_65063</name>
</gene>
<dbReference type="EMBL" id="BART01039674">
    <property type="protein sequence ID" value="GAH22440.1"/>
    <property type="molecule type" value="Genomic_DNA"/>
</dbReference>
<organism evidence="1">
    <name type="scientific">marine sediment metagenome</name>
    <dbReference type="NCBI Taxonomy" id="412755"/>
    <lineage>
        <taxon>unclassified sequences</taxon>
        <taxon>metagenomes</taxon>
        <taxon>ecological metagenomes</taxon>
    </lineage>
</organism>
<dbReference type="SUPFAM" id="SSF53067">
    <property type="entry name" value="Actin-like ATPase domain"/>
    <property type="match status" value="1"/>
</dbReference>
<feature type="non-terminal residue" evidence="1">
    <location>
        <position position="1"/>
    </location>
</feature>
<dbReference type="InterPro" id="IPR000600">
    <property type="entry name" value="ROK"/>
</dbReference>
<proteinExistence type="predicted"/>
<name>X1EQ28_9ZZZZ</name>
<comment type="caution">
    <text evidence="1">The sequence shown here is derived from an EMBL/GenBank/DDBJ whole genome shotgun (WGS) entry which is preliminary data.</text>
</comment>
<protein>
    <recommendedName>
        <fullName evidence="2">ROK family protein</fullName>
    </recommendedName>
</protein>
<reference evidence="1" key="1">
    <citation type="journal article" date="2014" name="Front. Microbiol.">
        <title>High frequency of phylogenetically diverse reductive dehalogenase-homologous genes in deep subseafloor sedimentary metagenomes.</title>
        <authorList>
            <person name="Kawai M."/>
            <person name="Futagami T."/>
            <person name="Toyoda A."/>
            <person name="Takaki Y."/>
            <person name="Nishi S."/>
            <person name="Hori S."/>
            <person name="Arai W."/>
            <person name="Tsubouchi T."/>
            <person name="Morono Y."/>
            <person name="Uchiyama I."/>
            <person name="Ito T."/>
            <person name="Fujiyama A."/>
            <person name="Inagaki F."/>
            <person name="Takami H."/>
        </authorList>
    </citation>
    <scope>NUCLEOTIDE SEQUENCE</scope>
    <source>
        <strain evidence="1">Expedition CK06-06</strain>
    </source>
</reference>
<dbReference type="PANTHER" id="PTHR18964">
    <property type="entry name" value="ROK (REPRESSOR, ORF, KINASE) FAMILY"/>
    <property type="match status" value="1"/>
</dbReference>
<dbReference type="Pfam" id="PF00480">
    <property type="entry name" value="ROK"/>
    <property type="match status" value="1"/>
</dbReference>
<dbReference type="Gene3D" id="3.30.420.40">
    <property type="match status" value="1"/>
</dbReference>
<dbReference type="AlphaFoldDB" id="X1EQ28"/>
<sequence>IESITAEKVEVAAQGGDSLAVEVILKAANYLGAGLVNLVNIFNPEMIIVGGGMAKMGNLLLDPAKQVVRERAFQLPAQAVRIVPAQLGDDAGVLGAAVFAFQQELD</sequence>
<accession>X1EQ28</accession>
<evidence type="ECO:0008006" key="2">
    <source>
        <dbReference type="Google" id="ProtNLM"/>
    </source>
</evidence>
<evidence type="ECO:0000313" key="1">
    <source>
        <dbReference type="EMBL" id="GAH22440.1"/>
    </source>
</evidence>
<dbReference type="InterPro" id="IPR043129">
    <property type="entry name" value="ATPase_NBD"/>
</dbReference>
<dbReference type="PANTHER" id="PTHR18964:SF149">
    <property type="entry name" value="BIFUNCTIONAL UDP-N-ACETYLGLUCOSAMINE 2-EPIMERASE_N-ACETYLMANNOSAMINE KINASE"/>
    <property type="match status" value="1"/>
</dbReference>